<evidence type="ECO:0000313" key="9">
    <source>
        <dbReference type="Proteomes" id="UP000024635"/>
    </source>
</evidence>
<name>A0A016T9M6_9BILA</name>
<keyword evidence="4 6" id="KW-1133">Transmembrane helix</keyword>
<dbReference type="InterPro" id="IPR000612">
    <property type="entry name" value="PMP3"/>
</dbReference>
<dbReference type="OrthoDB" id="2802411at2759"/>
<evidence type="ECO:0008006" key="10">
    <source>
        <dbReference type="Google" id="ProtNLM"/>
    </source>
</evidence>
<feature type="chain" id="PRO_5001490684" description="YqaE/Pmp3 family membrane protein" evidence="7">
    <location>
        <begin position="20"/>
        <end position="84"/>
    </location>
</feature>
<feature type="signal peptide" evidence="7">
    <location>
        <begin position="1"/>
        <end position="19"/>
    </location>
</feature>
<feature type="transmembrane region" description="Helical" evidence="6">
    <location>
        <begin position="36"/>
        <end position="59"/>
    </location>
</feature>
<dbReference type="Proteomes" id="UP000024635">
    <property type="component" value="Unassembled WGS sequence"/>
</dbReference>
<sequence>MNILILLFIAIFCPPLAVFMNWGCSGHLVLNIFLTSFVWLLGIGHAWIMIFASVVISCADSIMEFIKENGARRTYGSSIHPVTK</sequence>
<evidence type="ECO:0000256" key="7">
    <source>
        <dbReference type="SAM" id="SignalP"/>
    </source>
</evidence>
<evidence type="ECO:0000256" key="3">
    <source>
        <dbReference type="ARBA" id="ARBA00022692"/>
    </source>
</evidence>
<reference evidence="9" key="1">
    <citation type="journal article" date="2015" name="Nat. Genet.">
        <title>The genome and transcriptome of the zoonotic hookworm Ancylostoma ceylanicum identify infection-specific gene families.</title>
        <authorList>
            <person name="Schwarz E.M."/>
            <person name="Hu Y."/>
            <person name="Antoshechkin I."/>
            <person name="Miller M.M."/>
            <person name="Sternberg P.W."/>
            <person name="Aroian R.V."/>
        </authorList>
    </citation>
    <scope>NUCLEOTIDE SEQUENCE</scope>
    <source>
        <strain evidence="9">HY135</strain>
    </source>
</reference>
<evidence type="ECO:0000256" key="2">
    <source>
        <dbReference type="ARBA" id="ARBA00009530"/>
    </source>
</evidence>
<proteinExistence type="inferred from homology"/>
<gene>
    <name evidence="8" type="primary">Acey_s0123.g1168</name>
    <name evidence="8" type="ORF">Y032_0123g1168</name>
</gene>
<dbReference type="AlphaFoldDB" id="A0A016T9M6"/>
<protein>
    <recommendedName>
        <fullName evidence="10">YqaE/Pmp3 family membrane protein</fullName>
    </recommendedName>
</protein>
<evidence type="ECO:0000256" key="1">
    <source>
        <dbReference type="ARBA" id="ARBA00004370"/>
    </source>
</evidence>
<dbReference type="Pfam" id="PF01679">
    <property type="entry name" value="Pmp3"/>
    <property type="match status" value="1"/>
</dbReference>
<evidence type="ECO:0000256" key="5">
    <source>
        <dbReference type="ARBA" id="ARBA00023136"/>
    </source>
</evidence>
<keyword evidence="7" id="KW-0732">Signal</keyword>
<comment type="subcellular location">
    <subcellularLocation>
        <location evidence="1">Membrane</location>
    </subcellularLocation>
</comment>
<evidence type="ECO:0000256" key="6">
    <source>
        <dbReference type="SAM" id="Phobius"/>
    </source>
</evidence>
<keyword evidence="3 6" id="KW-0812">Transmembrane</keyword>
<keyword evidence="9" id="KW-1185">Reference proteome</keyword>
<evidence type="ECO:0000256" key="4">
    <source>
        <dbReference type="ARBA" id="ARBA00022989"/>
    </source>
</evidence>
<comment type="caution">
    <text evidence="8">The sequence shown here is derived from an EMBL/GenBank/DDBJ whole genome shotgun (WGS) entry which is preliminary data.</text>
</comment>
<dbReference type="GO" id="GO:0016020">
    <property type="term" value="C:membrane"/>
    <property type="evidence" value="ECO:0007669"/>
    <property type="project" value="UniProtKB-SubCell"/>
</dbReference>
<evidence type="ECO:0000313" key="8">
    <source>
        <dbReference type="EMBL" id="EYB99375.1"/>
    </source>
</evidence>
<organism evidence="8 9">
    <name type="scientific">Ancylostoma ceylanicum</name>
    <dbReference type="NCBI Taxonomy" id="53326"/>
    <lineage>
        <taxon>Eukaryota</taxon>
        <taxon>Metazoa</taxon>
        <taxon>Ecdysozoa</taxon>
        <taxon>Nematoda</taxon>
        <taxon>Chromadorea</taxon>
        <taxon>Rhabditida</taxon>
        <taxon>Rhabditina</taxon>
        <taxon>Rhabditomorpha</taxon>
        <taxon>Strongyloidea</taxon>
        <taxon>Ancylostomatidae</taxon>
        <taxon>Ancylostomatinae</taxon>
        <taxon>Ancylostoma</taxon>
    </lineage>
</organism>
<dbReference type="EMBL" id="JARK01001459">
    <property type="protein sequence ID" value="EYB99375.1"/>
    <property type="molecule type" value="Genomic_DNA"/>
</dbReference>
<comment type="similarity">
    <text evidence="2">Belongs to the UPF0057 (PMP3) family.</text>
</comment>
<keyword evidence="5 6" id="KW-0472">Membrane</keyword>
<accession>A0A016T9M6</accession>